<dbReference type="PANTHER" id="PTHR33525:SF4">
    <property type="entry name" value="CYCLIC DI-GMP PHOSPHODIESTERASE CDGJ"/>
    <property type="match status" value="1"/>
</dbReference>
<reference evidence="3" key="1">
    <citation type="submission" date="2020-08" db="EMBL/GenBank/DDBJ databases">
        <title>Novel species isolated from subtropical streams in China.</title>
        <authorList>
            <person name="Lu H."/>
        </authorList>
    </citation>
    <scope>NUCLEOTIDE SEQUENCE</scope>
    <source>
        <strain evidence="3">LX22W</strain>
    </source>
</reference>
<gene>
    <name evidence="3" type="ORF">H8K36_18755</name>
</gene>
<evidence type="ECO:0000313" key="3">
    <source>
        <dbReference type="EMBL" id="MBC3883436.1"/>
    </source>
</evidence>
<dbReference type="SUPFAM" id="SSF109604">
    <property type="entry name" value="HD-domain/PDEase-like"/>
    <property type="match status" value="1"/>
</dbReference>
<dbReference type="AlphaFoldDB" id="A0A923I019"/>
<evidence type="ECO:0000259" key="2">
    <source>
        <dbReference type="PROSITE" id="PS51833"/>
    </source>
</evidence>
<feature type="region of interest" description="Disordered" evidence="1">
    <location>
        <begin position="1"/>
        <end position="20"/>
    </location>
</feature>
<evidence type="ECO:0000313" key="4">
    <source>
        <dbReference type="Proteomes" id="UP000627446"/>
    </source>
</evidence>
<protein>
    <submittedName>
        <fullName evidence="3">HDOD domain-containing protein</fullName>
    </submittedName>
</protein>
<organism evidence="3 4">
    <name type="scientific">Undibacterium nitidum</name>
    <dbReference type="NCBI Taxonomy" id="2762298"/>
    <lineage>
        <taxon>Bacteria</taxon>
        <taxon>Pseudomonadati</taxon>
        <taxon>Pseudomonadota</taxon>
        <taxon>Betaproteobacteria</taxon>
        <taxon>Burkholderiales</taxon>
        <taxon>Oxalobacteraceae</taxon>
        <taxon>Undibacterium</taxon>
    </lineage>
</organism>
<dbReference type="RefSeq" id="WP_186918058.1">
    <property type="nucleotide sequence ID" value="NZ_JACOFZ010000016.1"/>
</dbReference>
<sequence>MAHPTPQVGHQHPTSSVSATREQLLEKIRNDKNLPTLGVAITKVIEITSSSDDSIADLAHYILSDVALTQQILRLANTTTYRTAGGVAVTTISRAIFLLGFDAIKANALAALLVSGFRDQHHARLVRKELVQALCASVAAREIAKLHHRPNSEEAAVAALFKNIGKVLLAYFDHHRYEQIIRHAEERKLSTSQVCIEYLGCSFERLGEIVLHEWKIPETIIHAVQSLHFGELKKSNHAQEWLKQVSSLCEGIGEMLISQEQGIGDIHEQRRALLKRFGSALEINQNQFNSVVEHVQGEARQLALTLNVELNHHGKSNPPMIKESDFCTEFMLPAFDSQHLQASGRYPSGKPKNARDLLLAGVQDAAQMLSSSNLKLNDLLLLVLETLHHAMGFRFATACLSDLQKTKFVARLSVGERYAERQKGFQFLSTETDSVFQLALSNNVDLMVEDALNPKIQSMLPAWHKQQFPDTRSFIILPLVVEQLPLGLFYADRSKAATEGVLPDETALIKTLKGQLLTAMTRRGN</sequence>
<dbReference type="PANTHER" id="PTHR33525">
    <property type="match status" value="1"/>
</dbReference>
<dbReference type="SUPFAM" id="SSF55781">
    <property type="entry name" value="GAF domain-like"/>
    <property type="match status" value="1"/>
</dbReference>
<feature type="domain" description="HDOD" evidence="2">
    <location>
        <begin position="34"/>
        <end position="230"/>
    </location>
</feature>
<dbReference type="InterPro" id="IPR029016">
    <property type="entry name" value="GAF-like_dom_sf"/>
</dbReference>
<evidence type="ECO:0000256" key="1">
    <source>
        <dbReference type="SAM" id="MobiDB-lite"/>
    </source>
</evidence>
<name>A0A923I019_9BURK</name>
<accession>A0A923I019</accession>
<dbReference type="PROSITE" id="PS51833">
    <property type="entry name" value="HDOD"/>
    <property type="match status" value="1"/>
</dbReference>
<dbReference type="Gene3D" id="1.10.3210.10">
    <property type="entry name" value="Hypothetical protein af1432"/>
    <property type="match status" value="1"/>
</dbReference>
<dbReference type="InterPro" id="IPR052340">
    <property type="entry name" value="RNase_Y/CdgJ"/>
</dbReference>
<dbReference type="Proteomes" id="UP000627446">
    <property type="component" value="Unassembled WGS sequence"/>
</dbReference>
<dbReference type="Pfam" id="PF08668">
    <property type="entry name" value="HDOD"/>
    <property type="match status" value="1"/>
</dbReference>
<keyword evidence="4" id="KW-1185">Reference proteome</keyword>
<dbReference type="Gene3D" id="3.30.450.40">
    <property type="match status" value="1"/>
</dbReference>
<comment type="caution">
    <text evidence="3">The sequence shown here is derived from an EMBL/GenBank/DDBJ whole genome shotgun (WGS) entry which is preliminary data.</text>
</comment>
<dbReference type="InterPro" id="IPR013976">
    <property type="entry name" value="HDOD"/>
</dbReference>
<dbReference type="EMBL" id="JACOFZ010000016">
    <property type="protein sequence ID" value="MBC3883436.1"/>
    <property type="molecule type" value="Genomic_DNA"/>
</dbReference>
<proteinExistence type="predicted"/>